<proteinExistence type="predicted"/>
<keyword evidence="1" id="KW-0472">Membrane</keyword>
<keyword evidence="1" id="KW-0812">Transmembrane</keyword>
<accession>A0A2P2P4J5</accession>
<dbReference type="AlphaFoldDB" id="A0A2P2P4J5"/>
<evidence type="ECO:0000313" key="2">
    <source>
        <dbReference type="EMBL" id="MBX49551.1"/>
    </source>
</evidence>
<sequence>MDQGPYAEVPLHKTATLNIHTCTLHIHIRIIFHVSCIPCVCLLAWYVSRAIRHFWFIYYDGQVNIW</sequence>
<organism evidence="2">
    <name type="scientific">Rhizophora mucronata</name>
    <name type="common">Asiatic mangrove</name>
    <dbReference type="NCBI Taxonomy" id="61149"/>
    <lineage>
        <taxon>Eukaryota</taxon>
        <taxon>Viridiplantae</taxon>
        <taxon>Streptophyta</taxon>
        <taxon>Embryophyta</taxon>
        <taxon>Tracheophyta</taxon>
        <taxon>Spermatophyta</taxon>
        <taxon>Magnoliopsida</taxon>
        <taxon>eudicotyledons</taxon>
        <taxon>Gunneridae</taxon>
        <taxon>Pentapetalae</taxon>
        <taxon>rosids</taxon>
        <taxon>fabids</taxon>
        <taxon>Malpighiales</taxon>
        <taxon>Rhizophoraceae</taxon>
        <taxon>Rhizophora</taxon>
    </lineage>
</organism>
<dbReference type="EMBL" id="GGEC01069067">
    <property type="protein sequence ID" value="MBX49551.1"/>
    <property type="molecule type" value="Transcribed_RNA"/>
</dbReference>
<keyword evidence="1" id="KW-1133">Transmembrane helix</keyword>
<reference evidence="2" key="1">
    <citation type="submission" date="2018-02" db="EMBL/GenBank/DDBJ databases">
        <title>Rhizophora mucronata_Transcriptome.</title>
        <authorList>
            <person name="Meera S.P."/>
            <person name="Sreeshan A."/>
            <person name="Augustine A."/>
        </authorList>
    </citation>
    <scope>NUCLEOTIDE SEQUENCE</scope>
    <source>
        <tissue evidence="2">Leaf</tissue>
    </source>
</reference>
<protein>
    <submittedName>
        <fullName evidence="2">Uncharacterized protein</fullName>
    </submittedName>
</protein>
<feature type="transmembrane region" description="Helical" evidence="1">
    <location>
        <begin position="26"/>
        <end position="47"/>
    </location>
</feature>
<name>A0A2P2P4J5_RHIMU</name>
<evidence type="ECO:0000256" key="1">
    <source>
        <dbReference type="SAM" id="Phobius"/>
    </source>
</evidence>